<feature type="compositionally biased region" description="Basic and acidic residues" evidence="8">
    <location>
        <begin position="325"/>
        <end position="336"/>
    </location>
</feature>
<keyword evidence="10" id="KW-1185">Reference proteome</keyword>
<evidence type="ECO:0000256" key="1">
    <source>
        <dbReference type="ARBA" id="ARBA00004123"/>
    </source>
</evidence>
<gene>
    <name evidence="9" type="ORF">BB560_000894</name>
</gene>
<dbReference type="Proteomes" id="UP000245609">
    <property type="component" value="Unassembled WGS sequence"/>
</dbReference>
<dbReference type="STRING" id="133381.A0A2T9ZJB3"/>
<dbReference type="InterPro" id="IPR036747">
    <property type="entry name" value="ASF1-like_sf"/>
</dbReference>
<feature type="compositionally biased region" description="Basic and acidic residues" evidence="8">
    <location>
        <begin position="272"/>
        <end position="288"/>
    </location>
</feature>
<proteinExistence type="inferred from homology"/>
<evidence type="ECO:0000256" key="8">
    <source>
        <dbReference type="SAM" id="MobiDB-lite"/>
    </source>
</evidence>
<evidence type="ECO:0000313" key="9">
    <source>
        <dbReference type="EMBL" id="PVV04607.1"/>
    </source>
</evidence>
<keyword evidence="4" id="KW-0804">Transcription</keyword>
<accession>A0A2T9ZJB3</accession>
<dbReference type="AlphaFoldDB" id="A0A2T9ZJB3"/>
<feature type="compositionally biased region" description="Basic and acidic residues" evidence="8">
    <location>
        <begin position="182"/>
        <end position="203"/>
    </location>
</feature>
<dbReference type="SUPFAM" id="SSF101546">
    <property type="entry name" value="ASF1-like"/>
    <property type="match status" value="1"/>
</dbReference>
<evidence type="ECO:0000256" key="3">
    <source>
        <dbReference type="ARBA" id="ARBA00023015"/>
    </source>
</evidence>
<evidence type="ECO:0000313" key="10">
    <source>
        <dbReference type="Proteomes" id="UP000245609"/>
    </source>
</evidence>
<organism evidence="9 10">
    <name type="scientific">Smittium megazygosporum</name>
    <dbReference type="NCBI Taxonomy" id="133381"/>
    <lineage>
        <taxon>Eukaryota</taxon>
        <taxon>Fungi</taxon>
        <taxon>Fungi incertae sedis</taxon>
        <taxon>Zoopagomycota</taxon>
        <taxon>Kickxellomycotina</taxon>
        <taxon>Harpellomycetes</taxon>
        <taxon>Harpellales</taxon>
        <taxon>Legeriomycetaceae</taxon>
        <taxon>Smittium</taxon>
    </lineage>
</organism>
<feature type="region of interest" description="Disordered" evidence="8">
    <location>
        <begin position="219"/>
        <end position="351"/>
    </location>
</feature>
<dbReference type="Pfam" id="PF04729">
    <property type="entry name" value="ASF1_hist_chap"/>
    <property type="match status" value="1"/>
</dbReference>
<comment type="caution">
    <text evidence="9">The sequence shown here is derived from an EMBL/GenBank/DDBJ whole genome shotgun (WGS) entry which is preliminary data.</text>
</comment>
<feature type="region of interest" description="Disordered" evidence="8">
    <location>
        <begin position="151"/>
        <end position="203"/>
    </location>
</feature>
<evidence type="ECO:0000256" key="5">
    <source>
        <dbReference type="ARBA" id="ARBA00023186"/>
    </source>
</evidence>
<dbReference type="PANTHER" id="PTHR12040:SF0">
    <property type="entry name" value="HISTONE CHAPERONE ASF1"/>
    <property type="match status" value="1"/>
</dbReference>
<feature type="compositionally biased region" description="Polar residues" evidence="8">
    <location>
        <begin position="337"/>
        <end position="351"/>
    </location>
</feature>
<dbReference type="GO" id="GO:0042393">
    <property type="term" value="F:histone binding"/>
    <property type="evidence" value="ECO:0007669"/>
    <property type="project" value="TreeGrafter"/>
</dbReference>
<dbReference type="GO" id="GO:0006335">
    <property type="term" value="P:DNA replication-dependent chromatin assembly"/>
    <property type="evidence" value="ECO:0007669"/>
    <property type="project" value="TreeGrafter"/>
</dbReference>
<dbReference type="GO" id="GO:0000785">
    <property type="term" value="C:chromatin"/>
    <property type="evidence" value="ECO:0007669"/>
    <property type="project" value="TreeGrafter"/>
</dbReference>
<sequence>MSVVNITNINVLQTCAQFQEPYKFEITFECLSELDDDLEFKLIYVGSADDEKLDQELDSILVGPVPVGVNRFVFETDPPDVSKIPEEELLGITVVLLTCSYKNKEFVRVGYYVNNEYNTEELRETPPERPVLEKIYREILANKPRVTRFPINWDNPEVGIEPQPQIQPPEPDPETSEASSTLEKRFSSEIKLKSEGTDNSQKTEAEILNSGNLLGTAEQVFNKNSQSDEIKDENSPANESENIETNATGPDGFIDIADSSIAGENEQASLKTNKDHYDQKNIEPKNDLKNFNFENGSKQDQSKNNEDTNSTKILKHGIEDNVEYESAKKIRSEKTDTQNNIETGTSKKLAA</sequence>
<dbReference type="InterPro" id="IPR006818">
    <property type="entry name" value="ASF1-like"/>
</dbReference>
<keyword evidence="6" id="KW-0539">Nucleus</keyword>
<dbReference type="GO" id="GO:0005634">
    <property type="term" value="C:nucleus"/>
    <property type="evidence" value="ECO:0007669"/>
    <property type="project" value="UniProtKB-SubCell"/>
</dbReference>
<evidence type="ECO:0000256" key="6">
    <source>
        <dbReference type="ARBA" id="ARBA00023242"/>
    </source>
</evidence>
<protein>
    <recommendedName>
        <fullName evidence="7">Anti-silencing function protein 1</fullName>
    </recommendedName>
</protein>
<dbReference type="FunFam" id="2.60.40.1490:FF:000001">
    <property type="entry name" value="Histone chaperone ASF1"/>
    <property type="match status" value="1"/>
</dbReference>
<reference evidence="9 10" key="1">
    <citation type="journal article" date="2018" name="MBio">
        <title>Comparative Genomics Reveals the Core Gene Toolbox for the Fungus-Insect Symbiosis.</title>
        <authorList>
            <person name="Wang Y."/>
            <person name="Stata M."/>
            <person name="Wang W."/>
            <person name="Stajich J.E."/>
            <person name="White M.M."/>
            <person name="Moncalvo J.M."/>
        </authorList>
    </citation>
    <scope>NUCLEOTIDE SEQUENCE [LARGE SCALE GENOMIC DNA]</scope>
    <source>
        <strain evidence="9 10">SC-DP-2</strain>
    </source>
</reference>
<comment type="subcellular location">
    <subcellularLocation>
        <location evidence="1">Nucleus</location>
    </subcellularLocation>
</comment>
<dbReference type="PANTHER" id="PTHR12040">
    <property type="entry name" value="ANTI-SILENCING PROTEIN 1"/>
    <property type="match status" value="1"/>
</dbReference>
<dbReference type="OrthoDB" id="29755at2759"/>
<keyword evidence="5" id="KW-0143">Chaperone</keyword>
<evidence type="ECO:0000256" key="7">
    <source>
        <dbReference type="ARBA" id="ARBA00032776"/>
    </source>
</evidence>
<dbReference type="EMBL" id="MBFS01000102">
    <property type="protein sequence ID" value="PVV04607.1"/>
    <property type="molecule type" value="Genomic_DNA"/>
</dbReference>
<evidence type="ECO:0000256" key="2">
    <source>
        <dbReference type="ARBA" id="ARBA00006051"/>
    </source>
</evidence>
<feature type="compositionally biased region" description="Polar residues" evidence="8">
    <location>
        <begin position="235"/>
        <end position="248"/>
    </location>
</feature>
<comment type="similarity">
    <text evidence="2">Belongs to the ASF1 family.</text>
</comment>
<keyword evidence="3" id="KW-0805">Transcription regulation</keyword>
<evidence type="ECO:0000256" key="4">
    <source>
        <dbReference type="ARBA" id="ARBA00023163"/>
    </source>
</evidence>
<dbReference type="Gene3D" id="2.60.40.1490">
    <property type="entry name" value="Histone chaperone ASF1-like"/>
    <property type="match status" value="1"/>
</dbReference>
<name>A0A2T9ZJB3_9FUNG</name>